<name>A0AAV6TTR0_9ARAC</name>
<dbReference type="AlphaFoldDB" id="A0AAV6TTR0"/>
<evidence type="ECO:0000313" key="1">
    <source>
        <dbReference type="EMBL" id="KAG8175452.1"/>
    </source>
</evidence>
<organism evidence="1 2">
    <name type="scientific">Oedothorax gibbosus</name>
    <dbReference type="NCBI Taxonomy" id="931172"/>
    <lineage>
        <taxon>Eukaryota</taxon>
        <taxon>Metazoa</taxon>
        <taxon>Ecdysozoa</taxon>
        <taxon>Arthropoda</taxon>
        <taxon>Chelicerata</taxon>
        <taxon>Arachnida</taxon>
        <taxon>Araneae</taxon>
        <taxon>Araneomorphae</taxon>
        <taxon>Entelegynae</taxon>
        <taxon>Araneoidea</taxon>
        <taxon>Linyphiidae</taxon>
        <taxon>Erigoninae</taxon>
        <taxon>Oedothorax</taxon>
    </lineage>
</organism>
<protein>
    <submittedName>
        <fullName evidence="1">Uncharacterized protein</fullName>
    </submittedName>
</protein>
<comment type="caution">
    <text evidence="1">The sequence shown here is derived from an EMBL/GenBank/DDBJ whole genome shotgun (WGS) entry which is preliminary data.</text>
</comment>
<accession>A0AAV6TTR0</accession>
<dbReference type="Proteomes" id="UP000827092">
    <property type="component" value="Unassembled WGS sequence"/>
</dbReference>
<dbReference type="EMBL" id="JAFNEN010000998">
    <property type="protein sequence ID" value="KAG8175452.1"/>
    <property type="molecule type" value="Genomic_DNA"/>
</dbReference>
<keyword evidence="2" id="KW-1185">Reference proteome</keyword>
<evidence type="ECO:0000313" key="2">
    <source>
        <dbReference type="Proteomes" id="UP000827092"/>
    </source>
</evidence>
<reference evidence="1 2" key="1">
    <citation type="journal article" date="2022" name="Nat. Ecol. Evol.">
        <title>A masculinizing supergene underlies an exaggerated male reproductive morph in a spider.</title>
        <authorList>
            <person name="Hendrickx F."/>
            <person name="De Corte Z."/>
            <person name="Sonet G."/>
            <person name="Van Belleghem S.M."/>
            <person name="Kostlbacher S."/>
            <person name="Vangestel C."/>
        </authorList>
    </citation>
    <scope>NUCLEOTIDE SEQUENCE [LARGE SCALE GENOMIC DNA]</scope>
    <source>
        <strain evidence="1">W744_W776</strain>
    </source>
</reference>
<proteinExistence type="predicted"/>
<sequence>MHSKLAHNPVTPCYLDAINIGISYSKKDSASTKTPLGDMQISVGHGTKFTDNFCDGRDKIFQDKKSVNSTDSTVS</sequence>
<gene>
    <name evidence="1" type="ORF">JTE90_014692</name>
</gene>